<keyword evidence="2" id="KW-1133">Transmembrane helix</keyword>
<evidence type="ECO:0000313" key="3">
    <source>
        <dbReference type="EMBL" id="MCM0619302.1"/>
    </source>
</evidence>
<evidence type="ECO:0000313" key="4">
    <source>
        <dbReference type="Proteomes" id="UP001139485"/>
    </source>
</evidence>
<dbReference type="AlphaFoldDB" id="A0A9X2D4M7"/>
<dbReference type="Proteomes" id="UP001139485">
    <property type="component" value="Unassembled WGS sequence"/>
</dbReference>
<keyword evidence="2" id="KW-0812">Transmembrane</keyword>
<gene>
    <name evidence="3" type="ORF">M8330_03200</name>
</gene>
<feature type="region of interest" description="Disordered" evidence="1">
    <location>
        <begin position="49"/>
        <end position="77"/>
    </location>
</feature>
<evidence type="ECO:0000256" key="1">
    <source>
        <dbReference type="SAM" id="MobiDB-lite"/>
    </source>
</evidence>
<accession>A0A9X2D4M7</accession>
<dbReference type="EMBL" id="JAMOIL010000002">
    <property type="protein sequence ID" value="MCM0619302.1"/>
    <property type="molecule type" value="Genomic_DNA"/>
</dbReference>
<keyword evidence="4" id="KW-1185">Reference proteome</keyword>
<reference evidence="3" key="1">
    <citation type="submission" date="2022-05" db="EMBL/GenBank/DDBJ databases">
        <authorList>
            <person name="Tuo L."/>
        </authorList>
    </citation>
    <scope>NUCLEOTIDE SEQUENCE</scope>
    <source>
        <strain evidence="3">BSK12Z-4</strain>
    </source>
</reference>
<evidence type="ECO:0000256" key="2">
    <source>
        <dbReference type="SAM" id="Phobius"/>
    </source>
</evidence>
<keyword evidence="2" id="KW-0472">Membrane</keyword>
<proteinExistence type="predicted"/>
<sequence>MEVLLWLVPAAVVTVLAMGWVAWLGRTRREPDREVLLARLEKGLGRSTPLRYAAPRPEADRGTGLAVRRSRLPRPPG</sequence>
<feature type="compositionally biased region" description="Basic residues" evidence="1">
    <location>
        <begin position="68"/>
        <end position="77"/>
    </location>
</feature>
<name>A0A9X2D4M7_9ACTN</name>
<organism evidence="3 4">
    <name type="scientific">Nocardioides bruguierae</name>
    <dbReference type="NCBI Taxonomy" id="2945102"/>
    <lineage>
        <taxon>Bacteria</taxon>
        <taxon>Bacillati</taxon>
        <taxon>Actinomycetota</taxon>
        <taxon>Actinomycetes</taxon>
        <taxon>Propionibacteriales</taxon>
        <taxon>Nocardioidaceae</taxon>
        <taxon>Nocardioides</taxon>
    </lineage>
</organism>
<feature type="transmembrane region" description="Helical" evidence="2">
    <location>
        <begin position="6"/>
        <end position="24"/>
    </location>
</feature>
<dbReference type="RefSeq" id="WP_250826163.1">
    <property type="nucleotide sequence ID" value="NZ_JAMOIL010000002.1"/>
</dbReference>
<comment type="caution">
    <text evidence="3">The sequence shown here is derived from an EMBL/GenBank/DDBJ whole genome shotgun (WGS) entry which is preliminary data.</text>
</comment>
<protein>
    <submittedName>
        <fullName evidence="3">Uncharacterized protein</fullName>
    </submittedName>
</protein>